<feature type="transmembrane region" description="Helical" evidence="8">
    <location>
        <begin position="228"/>
        <end position="250"/>
    </location>
</feature>
<sequence>METLESVFKAMSDFLWGPPLIILMVGGGLFFLVLSRALPYRHFGHAIAILRGRYDDPSDPGDISHFQALCAALSGTLGLGNIAGVAFAVSYGGPSAVFWMWITALVGVATKFFTCTLSIMYRGKDSLGQVQGGPMYMIREGLGSKWLPLAFFFCIAALVGTLPIFQINQLTEAVREAVLIPEGVINEQQAGTFNLWFGILIAAIVGVVIFGGIQRVGATAAKLVPGMVIVYLACAVLILVINAPAVPGAIASIFTHAFETDLSGMAAGSFMGVVITGVRQGAFSNEAGIGTEVMAHGAAQTREPVREGLVAMMGPVIDTLIVCTLTALVLLATGTWEAGSDVAGAALTARAFGDALGIFGPWIIMVLIVIFSMSTMFTFWYYGAKALGFMIGAEHQDWYKYFYVALIVVGAVASIEAVIFLITTGYALMAIPTMIATLVMSPRVMEATRDYMKRHADEL</sequence>
<feature type="transmembrane region" description="Helical" evidence="8">
    <location>
        <begin position="356"/>
        <end position="381"/>
    </location>
</feature>
<feature type="transmembrane region" description="Helical" evidence="8">
    <location>
        <begin position="146"/>
        <end position="165"/>
    </location>
</feature>
<dbReference type="InterPro" id="IPR001463">
    <property type="entry name" value="Na/Ala_symport"/>
</dbReference>
<evidence type="ECO:0000256" key="8">
    <source>
        <dbReference type="RuleBase" id="RU363064"/>
    </source>
</evidence>
<feature type="transmembrane region" description="Helical" evidence="8">
    <location>
        <begin position="68"/>
        <end position="92"/>
    </location>
</feature>
<feature type="transmembrane region" description="Helical" evidence="8">
    <location>
        <begin position="262"/>
        <end position="278"/>
    </location>
</feature>
<feature type="transmembrane region" description="Helical" evidence="8">
    <location>
        <begin position="195"/>
        <end position="216"/>
    </location>
</feature>
<dbReference type="GO" id="GO:0005886">
    <property type="term" value="C:plasma membrane"/>
    <property type="evidence" value="ECO:0007669"/>
    <property type="project" value="UniProtKB-SubCell"/>
</dbReference>
<gene>
    <name evidence="9" type="ORF">DES49_0368</name>
</gene>
<name>A0A4R7K2I5_9GAMM</name>
<evidence type="ECO:0000313" key="10">
    <source>
        <dbReference type="Proteomes" id="UP000295830"/>
    </source>
</evidence>
<keyword evidence="8" id="KW-0769">Symport</keyword>
<dbReference type="OrthoDB" id="9806926at2"/>
<organism evidence="9 10">
    <name type="scientific">Halospina denitrificans</name>
    <dbReference type="NCBI Taxonomy" id="332522"/>
    <lineage>
        <taxon>Bacteria</taxon>
        <taxon>Pseudomonadati</taxon>
        <taxon>Pseudomonadota</taxon>
        <taxon>Gammaproteobacteria</taxon>
        <taxon>Halospina</taxon>
    </lineage>
</organism>
<dbReference type="Proteomes" id="UP000295830">
    <property type="component" value="Unassembled WGS sequence"/>
</dbReference>
<reference evidence="9 10" key="1">
    <citation type="submission" date="2019-03" db="EMBL/GenBank/DDBJ databases">
        <title>Genomic Encyclopedia of Type Strains, Phase IV (KMG-IV): sequencing the most valuable type-strain genomes for metagenomic binning, comparative biology and taxonomic classification.</title>
        <authorList>
            <person name="Goeker M."/>
        </authorList>
    </citation>
    <scope>NUCLEOTIDE SEQUENCE [LARGE SCALE GENOMIC DNA]</scope>
    <source>
        <strain evidence="9 10">DSM 15505</strain>
    </source>
</reference>
<keyword evidence="5 8" id="KW-0812">Transmembrane</keyword>
<feature type="transmembrane region" description="Helical" evidence="8">
    <location>
        <begin position="426"/>
        <end position="445"/>
    </location>
</feature>
<evidence type="ECO:0000256" key="7">
    <source>
        <dbReference type="ARBA" id="ARBA00023136"/>
    </source>
</evidence>
<dbReference type="RefSeq" id="WP_133734664.1">
    <property type="nucleotide sequence ID" value="NZ_SOAX01000001.1"/>
</dbReference>
<comment type="similarity">
    <text evidence="2 8">Belongs to the alanine or glycine:cation symporter (AGCS) (TC 2.A.25) family.</text>
</comment>
<evidence type="ECO:0000256" key="6">
    <source>
        <dbReference type="ARBA" id="ARBA00022989"/>
    </source>
</evidence>
<dbReference type="Gene3D" id="1.20.1740.10">
    <property type="entry name" value="Amino acid/polyamine transporter I"/>
    <property type="match status" value="1"/>
</dbReference>
<feature type="transmembrane region" description="Helical" evidence="8">
    <location>
        <begin position="401"/>
        <end position="420"/>
    </location>
</feature>
<protein>
    <submittedName>
        <fullName evidence="9">AGCS family alanine or glycine:cation symporter</fullName>
    </submittedName>
</protein>
<feature type="transmembrane region" description="Helical" evidence="8">
    <location>
        <begin position="98"/>
        <end position="121"/>
    </location>
</feature>
<evidence type="ECO:0000313" key="9">
    <source>
        <dbReference type="EMBL" id="TDT44267.1"/>
    </source>
</evidence>
<dbReference type="PANTHER" id="PTHR30330:SF3">
    <property type="entry name" value="TRANSCRIPTIONAL REGULATOR, LRP FAMILY"/>
    <property type="match status" value="1"/>
</dbReference>
<accession>A0A4R7K2I5</accession>
<keyword evidence="7 8" id="KW-0472">Membrane</keyword>
<evidence type="ECO:0000256" key="2">
    <source>
        <dbReference type="ARBA" id="ARBA00009261"/>
    </source>
</evidence>
<feature type="transmembrane region" description="Helical" evidence="8">
    <location>
        <begin position="14"/>
        <end position="34"/>
    </location>
</feature>
<feature type="transmembrane region" description="Helical" evidence="8">
    <location>
        <begin position="316"/>
        <end position="336"/>
    </location>
</feature>
<evidence type="ECO:0000256" key="3">
    <source>
        <dbReference type="ARBA" id="ARBA00022448"/>
    </source>
</evidence>
<dbReference type="AlphaFoldDB" id="A0A4R7K2I5"/>
<comment type="subcellular location">
    <subcellularLocation>
        <location evidence="8">Cell inner membrane</location>
        <topology evidence="8">Multi-pass membrane protein</topology>
    </subcellularLocation>
    <subcellularLocation>
        <location evidence="1">Cell membrane</location>
        <topology evidence="1">Multi-pass membrane protein</topology>
    </subcellularLocation>
</comment>
<dbReference type="GO" id="GO:0005283">
    <property type="term" value="F:amino acid:sodium symporter activity"/>
    <property type="evidence" value="ECO:0007669"/>
    <property type="project" value="InterPro"/>
</dbReference>
<keyword evidence="6 8" id="KW-1133">Transmembrane helix</keyword>
<evidence type="ECO:0000256" key="5">
    <source>
        <dbReference type="ARBA" id="ARBA00022692"/>
    </source>
</evidence>
<keyword evidence="4" id="KW-1003">Cell membrane</keyword>
<comment type="caution">
    <text evidence="9">The sequence shown here is derived from an EMBL/GenBank/DDBJ whole genome shotgun (WGS) entry which is preliminary data.</text>
</comment>
<dbReference type="NCBIfam" id="TIGR00835">
    <property type="entry name" value="agcS"/>
    <property type="match status" value="1"/>
</dbReference>
<keyword evidence="10" id="KW-1185">Reference proteome</keyword>
<dbReference type="PANTHER" id="PTHR30330">
    <property type="entry name" value="AGSS FAMILY TRANSPORTER, SODIUM-ALANINE"/>
    <property type="match status" value="1"/>
</dbReference>
<dbReference type="PRINTS" id="PR00175">
    <property type="entry name" value="NAALASMPORT"/>
</dbReference>
<evidence type="ECO:0000256" key="1">
    <source>
        <dbReference type="ARBA" id="ARBA00004651"/>
    </source>
</evidence>
<dbReference type="Pfam" id="PF01235">
    <property type="entry name" value="Na_Ala_symp"/>
    <property type="match status" value="1"/>
</dbReference>
<evidence type="ECO:0000256" key="4">
    <source>
        <dbReference type="ARBA" id="ARBA00022475"/>
    </source>
</evidence>
<proteinExistence type="inferred from homology"/>
<keyword evidence="8" id="KW-0997">Cell inner membrane</keyword>
<keyword evidence="3 8" id="KW-0813">Transport</keyword>
<dbReference type="EMBL" id="SOAX01000001">
    <property type="protein sequence ID" value="TDT44267.1"/>
    <property type="molecule type" value="Genomic_DNA"/>
</dbReference>